<dbReference type="InterPro" id="IPR038732">
    <property type="entry name" value="HpyO/CreE_NAD-binding"/>
</dbReference>
<comment type="caution">
    <text evidence="2">The sequence shown here is derived from an EMBL/GenBank/DDBJ whole genome shotgun (WGS) entry which is preliminary data.</text>
</comment>
<dbReference type="InterPro" id="IPR036188">
    <property type="entry name" value="FAD/NAD-bd_sf"/>
</dbReference>
<dbReference type="EMBL" id="BAAAYN010000017">
    <property type="protein sequence ID" value="GAA3386732.1"/>
    <property type="molecule type" value="Genomic_DNA"/>
</dbReference>
<reference evidence="3" key="1">
    <citation type="journal article" date="2019" name="Int. J. Syst. Evol. Microbiol.">
        <title>The Global Catalogue of Microorganisms (GCM) 10K type strain sequencing project: providing services to taxonomists for standard genome sequencing and annotation.</title>
        <authorList>
            <consortium name="The Broad Institute Genomics Platform"/>
            <consortium name="The Broad Institute Genome Sequencing Center for Infectious Disease"/>
            <person name="Wu L."/>
            <person name="Ma J."/>
        </authorList>
    </citation>
    <scope>NUCLEOTIDE SEQUENCE [LARGE SCALE GENOMIC DNA]</scope>
    <source>
        <strain evidence="3">JCM 9458</strain>
    </source>
</reference>
<evidence type="ECO:0000313" key="3">
    <source>
        <dbReference type="Proteomes" id="UP001501676"/>
    </source>
</evidence>
<feature type="domain" description="FAD-dependent urate hydroxylase HpyO/Asp monooxygenase CreE-like FAD/NAD(P)-binding" evidence="1">
    <location>
        <begin position="9"/>
        <end position="174"/>
    </location>
</feature>
<sequence length="609" mass="65433">MTAEPTRLVVIGAGPGATGLLERLVANAPELLGAQPVRVTLVDPHPPGAGRVWRADQSPLLLMNSMAEDVTMFPDETVLVEGPLAAGPALHEWAGETGAPDVEGRSFVSRQVQSGYLSWVFDRVRAGAPPNVTIDVVADRAVRVVDGPDRRQLIHLAGTTEPLEADVVVLALGHLDAEPTGEAARLSAYAQANGLTYVPPAYTADLDLAALRPQQDVLVRGLGLAFVDLVVLLTEGRGGRYLDDGTYLPSGREPRLHVGSGRGVPYHAKTGYRLAGKPAPLPRFFGPEQIDALSGPLEFRRDVWPLIAKEIGWGYYHELFTAHPERTTLPWAEFAAAYAEVPWYGTARVDLVASAVPAEEDRLDLDRLDRPLAEARFADDDAVQDALRAYVQADVARRNDQAYSADLGAFLALLSVYAQLPRLVGSGRLSGRSQVEELDGWWHGFFSFLASGPPAFRLEQLVALSRAGIVHFLGPDVRIDGVDGRFRACSSAAPPVVEADALVEARLPRPSVSATADELLRDLMASGQGVEETVDAVPTGRLRTSGEHRIVNRNGEEHPRRFAIGWYTSSRGAAAFARPRTNAAPFRMADRAARAVLSALVAGVGSATP</sequence>
<protein>
    <submittedName>
        <fullName evidence="2">FAD/NAD(P)-binding protein</fullName>
    </submittedName>
</protein>
<keyword evidence="3" id="KW-1185">Reference proteome</keyword>
<dbReference type="RefSeq" id="WP_345728343.1">
    <property type="nucleotide sequence ID" value="NZ_BAAAYN010000017.1"/>
</dbReference>
<dbReference type="InterPro" id="IPR052189">
    <property type="entry name" value="L-asp_N-monooxygenase_NS-form"/>
</dbReference>
<gene>
    <name evidence="2" type="ORF">GCM10020369_26380</name>
</gene>
<dbReference type="PANTHER" id="PTHR40254">
    <property type="entry name" value="BLR0577 PROTEIN"/>
    <property type="match status" value="1"/>
</dbReference>
<dbReference type="SUPFAM" id="SSF51905">
    <property type="entry name" value="FAD/NAD(P)-binding domain"/>
    <property type="match status" value="1"/>
</dbReference>
<evidence type="ECO:0000259" key="1">
    <source>
        <dbReference type="Pfam" id="PF13454"/>
    </source>
</evidence>
<dbReference type="Proteomes" id="UP001501676">
    <property type="component" value="Unassembled WGS sequence"/>
</dbReference>
<organism evidence="2 3">
    <name type="scientific">Cryptosporangium minutisporangium</name>
    <dbReference type="NCBI Taxonomy" id="113569"/>
    <lineage>
        <taxon>Bacteria</taxon>
        <taxon>Bacillati</taxon>
        <taxon>Actinomycetota</taxon>
        <taxon>Actinomycetes</taxon>
        <taxon>Cryptosporangiales</taxon>
        <taxon>Cryptosporangiaceae</taxon>
        <taxon>Cryptosporangium</taxon>
    </lineage>
</organism>
<accession>A0ABP6SXR3</accession>
<dbReference type="Pfam" id="PF13454">
    <property type="entry name" value="NAD_binding_9"/>
    <property type="match status" value="1"/>
</dbReference>
<name>A0ABP6SXR3_9ACTN</name>
<evidence type="ECO:0000313" key="2">
    <source>
        <dbReference type="EMBL" id="GAA3386732.1"/>
    </source>
</evidence>
<dbReference type="PANTHER" id="PTHR40254:SF1">
    <property type="entry name" value="BLR0577 PROTEIN"/>
    <property type="match status" value="1"/>
</dbReference>
<proteinExistence type="predicted"/>